<evidence type="ECO:0000256" key="6">
    <source>
        <dbReference type="ARBA" id="ARBA00023049"/>
    </source>
</evidence>
<evidence type="ECO:0000313" key="8">
    <source>
        <dbReference type="EMBL" id="UTI62581.1"/>
    </source>
</evidence>
<protein>
    <submittedName>
        <fullName evidence="8">M20/M25/M40 family metallo-hydrolase</fullName>
    </submittedName>
</protein>
<evidence type="ECO:0000256" key="4">
    <source>
        <dbReference type="ARBA" id="ARBA00022801"/>
    </source>
</evidence>
<dbReference type="SUPFAM" id="SSF55031">
    <property type="entry name" value="Bacterial exopeptidase dimerisation domain"/>
    <property type="match status" value="1"/>
</dbReference>
<keyword evidence="2" id="KW-0645">Protease</keyword>
<dbReference type="Pfam" id="PF07687">
    <property type="entry name" value="M20_dimer"/>
    <property type="match status" value="1"/>
</dbReference>
<dbReference type="PROSITE" id="PS00758">
    <property type="entry name" value="ARGE_DAPE_CPG2_1"/>
    <property type="match status" value="1"/>
</dbReference>
<dbReference type="InterPro" id="IPR001261">
    <property type="entry name" value="ArgE/DapE_CS"/>
</dbReference>
<dbReference type="EMBL" id="CP098502">
    <property type="protein sequence ID" value="UTI62581.1"/>
    <property type="molecule type" value="Genomic_DNA"/>
</dbReference>
<proteinExistence type="predicted"/>
<dbReference type="InterPro" id="IPR010162">
    <property type="entry name" value="PepT-like"/>
</dbReference>
<evidence type="ECO:0000256" key="1">
    <source>
        <dbReference type="ARBA" id="ARBA00001947"/>
    </source>
</evidence>
<dbReference type="PANTHER" id="PTHR42994:SF2">
    <property type="entry name" value="PEPTIDASE"/>
    <property type="match status" value="1"/>
</dbReference>
<dbReference type="InterPro" id="IPR002933">
    <property type="entry name" value="Peptidase_M20"/>
</dbReference>
<gene>
    <name evidence="8" type="ORF">NBH00_14555</name>
</gene>
<dbReference type="InterPro" id="IPR011650">
    <property type="entry name" value="Peptidase_M20_dimer"/>
</dbReference>
<dbReference type="RefSeq" id="WP_254569318.1">
    <property type="nucleotide sequence ID" value="NZ_CP098502.1"/>
</dbReference>
<evidence type="ECO:0000313" key="9">
    <source>
        <dbReference type="Proteomes" id="UP001056035"/>
    </source>
</evidence>
<feature type="domain" description="Peptidase M20 dimerisation" evidence="7">
    <location>
        <begin position="187"/>
        <end position="276"/>
    </location>
</feature>
<dbReference type="InterPro" id="IPR036264">
    <property type="entry name" value="Bact_exopeptidase_dim_dom"/>
</dbReference>
<name>A0ABY5DNY9_9ACTN</name>
<dbReference type="NCBIfam" id="TIGR01883">
    <property type="entry name" value="PepT-like"/>
    <property type="match status" value="1"/>
</dbReference>
<dbReference type="Proteomes" id="UP001056035">
    <property type="component" value="Chromosome"/>
</dbReference>
<dbReference type="SUPFAM" id="SSF53187">
    <property type="entry name" value="Zn-dependent exopeptidases"/>
    <property type="match status" value="1"/>
</dbReference>
<dbReference type="Gene3D" id="3.30.70.360">
    <property type="match status" value="1"/>
</dbReference>
<organism evidence="8 9">
    <name type="scientific">Paraconexibacter antarcticus</name>
    <dbReference type="NCBI Taxonomy" id="2949664"/>
    <lineage>
        <taxon>Bacteria</taxon>
        <taxon>Bacillati</taxon>
        <taxon>Actinomycetota</taxon>
        <taxon>Thermoleophilia</taxon>
        <taxon>Solirubrobacterales</taxon>
        <taxon>Paraconexibacteraceae</taxon>
        <taxon>Paraconexibacter</taxon>
    </lineage>
</organism>
<sequence length="391" mass="40791">MPRATALERARLSEEFAALCRIRSVSGEERAIADHVTELLTALGHEVDEDDSQAVTGAGSGNLLVRIPGSGPRYVLLCAHLDTVPHERDVEPVLDDGAWVSAGDTILGADNKAAVAILLALARRYAPGAEVPPVGLELLFTAAEEVALAGAKAFDCERLRASFGYVYDHATPIGEVVIASPTYHRIEARFHGRPAHAGIRPEDGRSAVLAAALAVSAMPFGRIDAETTANVGSVHGGVGGTNVVAEHCTVLAEARSLDDAKVEAVVARIVDACHDAANDPRCACDVDIDVQRLFSGFRHTGSAPSVRAAEAALRACGYTPTRIVTGGGSDANAFAAQGFECTNLANGTERNHEPGERVTVAALERMLDVTYALIDVLGPAEEPAVPAGDTA</sequence>
<evidence type="ECO:0000256" key="3">
    <source>
        <dbReference type="ARBA" id="ARBA00022723"/>
    </source>
</evidence>
<dbReference type="Gene3D" id="3.40.630.10">
    <property type="entry name" value="Zn peptidases"/>
    <property type="match status" value="1"/>
</dbReference>
<accession>A0ABY5DNY9</accession>
<evidence type="ECO:0000256" key="2">
    <source>
        <dbReference type="ARBA" id="ARBA00022670"/>
    </source>
</evidence>
<reference evidence="8 9" key="1">
    <citation type="submission" date="2022-06" db="EMBL/GenBank/DDBJ databases">
        <title>Paraconexibacter antarcticus.</title>
        <authorList>
            <person name="Kim C.S."/>
        </authorList>
    </citation>
    <scope>NUCLEOTIDE SEQUENCE [LARGE SCALE GENOMIC DNA]</scope>
    <source>
        <strain evidence="8 9">02-257</strain>
    </source>
</reference>
<evidence type="ECO:0000256" key="5">
    <source>
        <dbReference type="ARBA" id="ARBA00022833"/>
    </source>
</evidence>
<keyword evidence="5" id="KW-0862">Zinc</keyword>
<evidence type="ECO:0000259" key="7">
    <source>
        <dbReference type="Pfam" id="PF07687"/>
    </source>
</evidence>
<dbReference type="Pfam" id="PF01546">
    <property type="entry name" value="Peptidase_M20"/>
    <property type="match status" value="1"/>
</dbReference>
<keyword evidence="9" id="KW-1185">Reference proteome</keyword>
<keyword evidence="4" id="KW-0378">Hydrolase</keyword>
<keyword evidence="3" id="KW-0479">Metal-binding</keyword>
<comment type="cofactor">
    <cofactor evidence="1">
        <name>Zn(2+)</name>
        <dbReference type="ChEBI" id="CHEBI:29105"/>
    </cofactor>
</comment>
<keyword evidence="6" id="KW-0482">Metalloprotease</keyword>
<dbReference type="PANTHER" id="PTHR42994">
    <property type="entry name" value="PEPTIDASE T"/>
    <property type="match status" value="1"/>
</dbReference>